<dbReference type="EMBL" id="AVBF01000019">
    <property type="protein sequence ID" value="KGP73049.1"/>
    <property type="molecule type" value="Genomic_DNA"/>
</dbReference>
<accession>A0A0A2TBV6</accession>
<organism evidence="2 3">
    <name type="scientific">Pontibacillus yanchengensis Y32</name>
    <dbReference type="NCBI Taxonomy" id="1385514"/>
    <lineage>
        <taxon>Bacteria</taxon>
        <taxon>Bacillati</taxon>
        <taxon>Bacillota</taxon>
        <taxon>Bacilli</taxon>
        <taxon>Bacillales</taxon>
        <taxon>Bacillaceae</taxon>
        <taxon>Pontibacillus</taxon>
    </lineage>
</organism>
<protein>
    <submittedName>
        <fullName evidence="2">Uncharacterized protein</fullName>
    </submittedName>
</protein>
<keyword evidence="3" id="KW-1185">Reference proteome</keyword>
<proteinExistence type="predicted"/>
<name>A0A0A2TBV6_9BACI</name>
<reference evidence="2 3" key="1">
    <citation type="journal article" date="2015" name="Stand. Genomic Sci.">
        <title>High quality draft genome sequence of the moderately halophilic bacterium Pontibacillus yanchengensis Y32(T) and comparison among Pontibacillus genomes.</title>
        <authorList>
            <person name="Huang J."/>
            <person name="Qiao Z.X."/>
            <person name="Tang J.W."/>
            <person name="Wang G."/>
        </authorList>
    </citation>
    <scope>NUCLEOTIDE SEQUENCE [LARGE SCALE GENOMIC DNA]</scope>
    <source>
        <strain evidence="2 3">Y32</strain>
    </source>
</reference>
<feature type="compositionally biased region" description="Basic and acidic residues" evidence="1">
    <location>
        <begin position="48"/>
        <end position="61"/>
    </location>
</feature>
<dbReference type="Proteomes" id="UP000030147">
    <property type="component" value="Unassembled WGS sequence"/>
</dbReference>
<gene>
    <name evidence="2" type="ORF">N782_07665</name>
</gene>
<comment type="caution">
    <text evidence="2">The sequence shown here is derived from an EMBL/GenBank/DDBJ whole genome shotgun (WGS) entry which is preliminary data.</text>
</comment>
<dbReference type="AlphaFoldDB" id="A0A0A2TBV6"/>
<evidence type="ECO:0000313" key="3">
    <source>
        <dbReference type="Proteomes" id="UP000030147"/>
    </source>
</evidence>
<feature type="region of interest" description="Disordered" evidence="1">
    <location>
        <begin position="30"/>
        <end position="79"/>
    </location>
</feature>
<evidence type="ECO:0000256" key="1">
    <source>
        <dbReference type="SAM" id="MobiDB-lite"/>
    </source>
</evidence>
<sequence>MAQEISDGKKALRHLIRNNTYLCFRDTIFGRGSDNHYPDGGEGGTARLPREKEVGETPERAKRVRRLTSSPAGKRVVPP</sequence>
<evidence type="ECO:0000313" key="2">
    <source>
        <dbReference type="EMBL" id="KGP73049.1"/>
    </source>
</evidence>